<dbReference type="Gene3D" id="3.50.50.60">
    <property type="entry name" value="FAD/NAD(P)-binding domain"/>
    <property type="match status" value="1"/>
</dbReference>
<dbReference type="PANTHER" id="PTHR43104:SF2">
    <property type="entry name" value="L-2-HYDROXYGLUTARATE DEHYDROGENASE, MITOCHONDRIAL"/>
    <property type="match status" value="1"/>
</dbReference>
<dbReference type="InterPro" id="IPR006076">
    <property type="entry name" value="FAD-dep_OxRdtase"/>
</dbReference>
<dbReference type="SUPFAM" id="SSF51905">
    <property type="entry name" value="FAD/NAD(P)-binding domain"/>
    <property type="match status" value="1"/>
</dbReference>
<evidence type="ECO:0000313" key="8">
    <source>
        <dbReference type="Proteomes" id="UP000298517"/>
    </source>
</evidence>
<keyword evidence="8" id="KW-1185">Reference proteome</keyword>
<dbReference type="EMBL" id="SNQI01000001">
    <property type="protein sequence ID" value="TEW76288.1"/>
    <property type="molecule type" value="Genomic_DNA"/>
</dbReference>
<dbReference type="AlphaFoldDB" id="A0A4Y8AWA4"/>
<protein>
    <submittedName>
        <fullName evidence="7">L-2-hydroxyglutarate oxidase</fullName>
        <ecNumber evidence="7">1.1.3.-</ecNumber>
    </submittedName>
</protein>
<keyword evidence="2" id="KW-0285">Flavoprotein</keyword>
<name>A0A4Y8AWA4_9FLAO</name>
<dbReference type="Gene3D" id="3.30.9.10">
    <property type="entry name" value="D-Amino Acid Oxidase, subunit A, domain 2"/>
    <property type="match status" value="1"/>
</dbReference>
<evidence type="ECO:0000256" key="3">
    <source>
        <dbReference type="ARBA" id="ARBA00022827"/>
    </source>
</evidence>
<reference evidence="7 8" key="1">
    <citation type="journal article" date="2011" name="J. Microbiol.">
        <title>Gramella jeungdoensis sp. nov., isolated from a solar saltern in Korea.</title>
        <authorList>
            <person name="Joung Y."/>
            <person name="Kim H."/>
            <person name="Jang T."/>
            <person name="Ahn T.S."/>
            <person name="Joh K."/>
        </authorList>
    </citation>
    <scope>NUCLEOTIDE SEQUENCE [LARGE SCALE GENOMIC DNA]</scope>
    <source>
        <strain evidence="7 8">KCTC 23123</strain>
    </source>
</reference>
<dbReference type="Proteomes" id="UP000298517">
    <property type="component" value="Unassembled WGS sequence"/>
</dbReference>
<dbReference type="InterPro" id="IPR036188">
    <property type="entry name" value="FAD/NAD-bd_sf"/>
</dbReference>
<dbReference type="NCBIfam" id="NF008726">
    <property type="entry name" value="PRK11728.1"/>
    <property type="match status" value="1"/>
</dbReference>
<comment type="similarity">
    <text evidence="5">Belongs to the L2HGDH family.</text>
</comment>
<accession>A0A4Y8AWA4</accession>
<comment type="cofactor">
    <cofactor evidence="1">
        <name>FAD</name>
        <dbReference type="ChEBI" id="CHEBI:57692"/>
    </cofactor>
</comment>
<keyword evidence="3" id="KW-0274">FAD</keyword>
<evidence type="ECO:0000256" key="5">
    <source>
        <dbReference type="ARBA" id="ARBA00037941"/>
    </source>
</evidence>
<dbReference type="GO" id="GO:0047545">
    <property type="term" value="F:(S)-2-hydroxyglutarate dehydrogenase activity"/>
    <property type="evidence" value="ECO:0007669"/>
    <property type="project" value="TreeGrafter"/>
</dbReference>
<dbReference type="PANTHER" id="PTHR43104">
    <property type="entry name" value="L-2-HYDROXYGLUTARATE DEHYDROGENASE, MITOCHONDRIAL"/>
    <property type="match status" value="1"/>
</dbReference>
<evidence type="ECO:0000256" key="2">
    <source>
        <dbReference type="ARBA" id="ARBA00022630"/>
    </source>
</evidence>
<comment type="caution">
    <text evidence="7">The sequence shown here is derived from an EMBL/GenBank/DDBJ whole genome shotgun (WGS) entry which is preliminary data.</text>
</comment>
<dbReference type="OrthoDB" id="9801699at2"/>
<evidence type="ECO:0000256" key="4">
    <source>
        <dbReference type="ARBA" id="ARBA00023002"/>
    </source>
</evidence>
<dbReference type="RefSeq" id="WP_134246304.1">
    <property type="nucleotide sequence ID" value="NZ_SNQI01000001.1"/>
</dbReference>
<feature type="domain" description="FAD dependent oxidoreductase" evidence="6">
    <location>
        <begin position="6"/>
        <end position="395"/>
    </location>
</feature>
<dbReference type="EC" id="1.1.3.-" evidence="7"/>
<gene>
    <name evidence="7" type="primary">lhgO</name>
    <name evidence="7" type="ORF">E2488_00080</name>
</gene>
<proteinExistence type="inferred from homology"/>
<organism evidence="7 8">
    <name type="scientific">Gramella jeungdoensis</name>
    <dbReference type="NCBI Taxonomy" id="708091"/>
    <lineage>
        <taxon>Bacteria</taxon>
        <taxon>Pseudomonadati</taxon>
        <taxon>Bacteroidota</taxon>
        <taxon>Flavobacteriia</taxon>
        <taxon>Flavobacteriales</taxon>
        <taxon>Flavobacteriaceae</taxon>
        <taxon>Christiangramia</taxon>
    </lineage>
</organism>
<sequence length="398" mass="44661">MSNKYDFIIVGGGIVGLASAYKLQLKFPNKSIAILEKESEVGKHQTGRNSGVMHSGIYYKPGSHKAKNCNDGHTQLVNFAKENNVKHDVCGKIIVATKKEELSILDDIYIRGIENGTKGISFLTAEEILQKEPFIKGIKAIWVPSAGIIDYVGVCKEFVSQIERLNTNSKFYASCEVKIIDSSKNKTILKTNTGFFEASQVIFCTGLQSDRNAKKDNIKLALKIVGFRGDYFELTPKASYKIKNLVYPVPDPKFPFLGVHFTRMVDGSIECGPNAVFTFKREGYNRISFSLKDTFEALTFFGTWKLFGKHWRKGIDEYKRAFSKRLFVKELQKMMPSLTENDVQPARSGVRAQAIDYYGNMVDDFKIEKQQNNIHVINAPSPAATACLAIADEIIEKV</sequence>
<evidence type="ECO:0000259" key="6">
    <source>
        <dbReference type="Pfam" id="PF01266"/>
    </source>
</evidence>
<dbReference type="GO" id="GO:0005737">
    <property type="term" value="C:cytoplasm"/>
    <property type="evidence" value="ECO:0007669"/>
    <property type="project" value="TreeGrafter"/>
</dbReference>
<keyword evidence="4 7" id="KW-0560">Oxidoreductase</keyword>
<dbReference type="Pfam" id="PF01266">
    <property type="entry name" value="DAO"/>
    <property type="match status" value="1"/>
</dbReference>
<evidence type="ECO:0000313" key="7">
    <source>
        <dbReference type="EMBL" id="TEW76288.1"/>
    </source>
</evidence>
<evidence type="ECO:0000256" key="1">
    <source>
        <dbReference type="ARBA" id="ARBA00001974"/>
    </source>
</evidence>